<reference evidence="2" key="1">
    <citation type="submission" date="2020-11" db="EMBL/GenBank/DDBJ databases">
        <authorList>
            <person name="Tran Van P."/>
        </authorList>
    </citation>
    <scope>NUCLEOTIDE SEQUENCE</scope>
</reference>
<feature type="region of interest" description="Disordered" evidence="1">
    <location>
        <begin position="103"/>
        <end position="199"/>
    </location>
</feature>
<evidence type="ECO:0000313" key="2">
    <source>
        <dbReference type="EMBL" id="CAD7394472.1"/>
    </source>
</evidence>
<name>A0A7R9GSG2_TIMCR</name>
<feature type="compositionally biased region" description="Pro residues" evidence="1">
    <location>
        <begin position="185"/>
        <end position="194"/>
    </location>
</feature>
<dbReference type="AlphaFoldDB" id="A0A7R9GSG2"/>
<sequence>MNTTHMESRYVGVETFVPYKPPTNPDAVLNKKHWWICGLKGKLVKSELPVMEKKIGVQHVKQDFNNNTASYYPFRLYALSTNYATGLGIGKVELEEVNPHLGGGRVENHLGKNPSSSPDRDSNLDLPVLSSRAQHDKHVSQLSHRGGSTKHSPAKQDIAYSPYHSRGSEPAFAWRESGKPFRNPIHPPSPPPPVHTTKIRTSISPSSAVELNTASALANYATKAGNDSTQVTDVLNVKVQISHRKFQRQLEAEKINFYGCLVQHENDAVDHVASEAKVKEGFDNQIDLCQDQGMNPRPPAQSDTLPLDHQAYVSTRLVQRRGIRAQHMELFFFKQTLLGCYQPLIQDIQVPLPTQGRQPSDASERTPPPG</sequence>
<protein>
    <submittedName>
        <fullName evidence="2">Uncharacterized protein</fullName>
    </submittedName>
</protein>
<organism evidence="2">
    <name type="scientific">Timema cristinae</name>
    <name type="common">Walking stick</name>
    <dbReference type="NCBI Taxonomy" id="61476"/>
    <lineage>
        <taxon>Eukaryota</taxon>
        <taxon>Metazoa</taxon>
        <taxon>Ecdysozoa</taxon>
        <taxon>Arthropoda</taxon>
        <taxon>Hexapoda</taxon>
        <taxon>Insecta</taxon>
        <taxon>Pterygota</taxon>
        <taxon>Neoptera</taxon>
        <taxon>Polyneoptera</taxon>
        <taxon>Phasmatodea</taxon>
        <taxon>Timematodea</taxon>
        <taxon>Timematoidea</taxon>
        <taxon>Timematidae</taxon>
        <taxon>Timema</taxon>
    </lineage>
</organism>
<dbReference type="EMBL" id="OC316977">
    <property type="protein sequence ID" value="CAD7394472.1"/>
    <property type="molecule type" value="Genomic_DNA"/>
</dbReference>
<proteinExistence type="predicted"/>
<accession>A0A7R9GSG2</accession>
<gene>
    <name evidence="2" type="ORF">TCEB3V08_LOCUS2397</name>
</gene>
<evidence type="ECO:0000256" key="1">
    <source>
        <dbReference type="SAM" id="MobiDB-lite"/>
    </source>
</evidence>